<dbReference type="Pfam" id="PF00566">
    <property type="entry name" value="RabGAP-TBC"/>
    <property type="match status" value="1"/>
</dbReference>
<gene>
    <name evidence="3" type="ORF">F3Y22_tig00112215pilonHSYRG00235</name>
</gene>
<dbReference type="InterPro" id="IPR000195">
    <property type="entry name" value="Rab-GAP-TBC_dom"/>
</dbReference>
<proteinExistence type="predicted"/>
<feature type="region of interest" description="Disordered" evidence="1">
    <location>
        <begin position="236"/>
        <end position="255"/>
    </location>
</feature>
<name>A0A6A2X489_HIBSY</name>
<evidence type="ECO:0000259" key="2">
    <source>
        <dbReference type="PROSITE" id="PS50086"/>
    </source>
</evidence>
<reference evidence="3" key="1">
    <citation type="submission" date="2019-09" db="EMBL/GenBank/DDBJ databases">
        <title>Draft genome information of white flower Hibiscus syriacus.</title>
        <authorList>
            <person name="Kim Y.-M."/>
        </authorList>
    </citation>
    <scope>NUCLEOTIDE SEQUENCE [LARGE SCALE GENOMIC DNA]</scope>
    <source>
        <strain evidence="3">YM2019G1</strain>
    </source>
</reference>
<keyword evidence="4" id="KW-1185">Reference proteome</keyword>
<dbReference type="Proteomes" id="UP000436088">
    <property type="component" value="Unassembled WGS sequence"/>
</dbReference>
<dbReference type="SMART" id="SM00164">
    <property type="entry name" value="TBC"/>
    <property type="match status" value="1"/>
</dbReference>
<dbReference type="SUPFAM" id="SSF47923">
    <property type="entry name" value="Ypt/Rab-GAP domain of gyp1p"/>
    <property type="match status" value="1"/>
</dbReference>
<feature type="domain" description="Rab-GAP TBC" evidence="2">
    <location>
        <begin position="13"/>
        <end position="246"/>
    </location>
</feature>
<evidence type="ECO:0000313" key="3">
    <source>
        <dbReference type="EMBL" id="KAE8669893.1"/>
    </source>
</evidence>
<organism evidence="3 4">
    <name type="scientific">Hibiscus syriacus</name>
    <name type="common">Rose of Sharon</name>
    <dbReference type="NCBI Taxonomy" id="106335"/>
    <lineage>
        <taxon>Eukaryota</taxon>
        <taxon>Viridiplantae</taxon>
        <taxon>Streptophyta</taxon>
        <taxon>Embryophyta</taxon>
        <taxon>Tracheophyta</taxon>
        <taxon>Spermatophyta</taxon>
        <taxon>Magnoliopsida</taxon>
        <taxon>eudicotyledons</taxon>
        <taxon>Gunneridae</taxon>
        <taxon>Pentapetalae</taxon>
        <taxon>rosids</taxon>
        <taxon>malvids</taxon>
        <taxon>Malvales</taxon>
        <taxon>Malvaceae</taxon>
        <taxon>Malvoideae</taxon>
        <taxon>Hibiscus</taxon>
    </lineage>
</organism>
<comment type="caution">
    <text evidence="3">The sequence shown here is derived from an EMBL/GenBank/DDBJ whole genome shotgun (WGS) entry which is preliminary data.</text>
</comment>
<evidence type="ECO:0000313" key="4">
    <source>
        <dbReference type="Proteomes" id="UP000436088"/>
    </source>
</evidence>
<accession>A0A6A2X489</accession>
<dbReference type="GO" id="GO:0006886">
    <property type="term" value="P:intracellular protein transport"/>
    <property type="evidence" value="ECO:0007669"/>
    <property type="project" value="TreeGrafter"/>
</dbReference>
<dbReference type="EMBL" id="VEPZ02001517">
    <property type="protein sequence ID" value="KAE8669893.1"/>
    <property type="molecule type" value="Genomic_DNA"/>
</dbReference>
<dbReference type="GO" id="GO:0005096">
    <property type="term" value="F:GTPase activator activity"/>
    <property type="evidence" value="ECO:0007669"/>
    <property type="project" value="TreeGrafter"/>
</dbReference>
<dbReference type="Gene3D" id="1.10.472.80">
    <property type="entry name" value="Ypt/Rab-GAP domain of gyp1p, domain 3"/>
    <property type="match status" value="1"/>
</dbReference>
<dbReference type="PANTHER" id="PTHR22957:SF27">
    <property type="entry name" value="TBC1 DOMAIN FAMILY MEMBER 13"/>
    <property type="match status" value="1"/>
</dbReference>
<dbReference type="FunFam" id="1.10.8.270:FF:000024">
    <property type="entry name" value="TBC1 domain family member 13"/>
    <property type="match status" value="1"/>
</dbReference>
<sequence length="282" mass="32149">MWELQRFVSQGILDGAEIRSTVWKSEITRRLEKYVACDNDESNSESKGLLSRSHITHGEHPLSLGKSSIWNQFFQESKIIEQINRDAMQTHPNMHFFSGDSQLAKSNQDAMRNILIVFAKLNPSIRYVQGMNEILAPLFYVFKNDPDAKMAAAAEADIFFCFVELLSRFRDHFCQQLDNSNVGIHSTISRLSQLLKEYDEELWRHLEITTKLVKEFNLADNLHIWDTLLSDPEGPLGMGKHPEARATTATKDVAAESANETDGRKSCSCVHFVAFCVWGFKC</sequence>
<dbReference type="Gene3D" id="1.10.8.270">
    <property type="entry name" value="putative rabgap domain of human tbc1 domain family member 14 like domains"/>
    <property type="match status" value="1"/>
</dbReference>
<dbReference type="AlphaFoldDB" id="A0A6A2X489"/>
<dbReference type="PROSITE" id="PS50086">
    <property type="entry name" value="TBC_RABGAP"/>
    <property type="match status" value="1"/>
</dbReference>
<evidence type="ECO:0000256" key="1">
    <source>
        <dbReference type="SAM" id="MobiDB-lite"/>
    </source>
</evidence>
<dbReference type="InterPro" id="IPR035969">
    <property type="entry name" value="Rab-GAP_TBC_sf"/>
</dbReference>
<protein>
    <submittedName>
        <fullName evidence="3">Ypt/Rab-GAP domain of gyp1p superfamily protein isoform 2</fullName>
    </submittedName>
</protein>
<dbReference type="PANTHER" id="PTHR22957">
    <property type="entry name" value="TBC1 DOMAIN FAMILY MEMBER GTPASE-ACTIVATING PROTEIN"/>
    <property type="match status" value="1"/>
</dbReference>